<evidence type="ECO:0000256" key="3">
    <source>
        <dbReference type="ARBA" id="ARBA00022692"/>
    </source>
</evidence>
<evidence type="ECO:0000256" key="11">
    <source>
        <dbReference type="SAM" id="SignalP"/>
    </source>
</evidence>
<feature type="transmembrane region" description="Helical" evidence="10">
    <location>
        <begin position="313"/>
        <end position="333"/>
    </location>
</feature>
<dbReference type="Proteomes" id="UP000287033">
    <property type="component" value="Unassembled WGS sequence"/>
</dbReference>
<dbReference type="InterPro" id="IPR013568">
    <property type="entry name" value="SEFIR_dom"/>
</dbReference>
<keyword evidence="14" id="KW-1185">Reference proteome</keyword>
<evidence type="ECO:0000313" key="13">
    <source>
        <dbReference type="EMBL" id="GCC37699.1"/>
    </source>
</evidence>
<keyword evidence="8" id="KW-0325">Glycoprotein</keyword>
<organism evidence="13 14">
    <name type="scientific">Chiloscyllium punctatum</name>
    <name type="common">Brownbanded bambooshark</name>
    <name type="synonym">Hemiscyllium punctatum</name>
    <dbReference type="NCBI Taxonomy" id="137246"/>
    <lineage>
        <taxon>Eukaryota</taxon>
        <taxon>Metazoa</taxon>
        <taxon>Chordata</taxon>
        <taxon>Craniata</taxon>
        <taxon>Vertebrata</taxon>
        <taxon>Chondrichthyes</taxon>
        <taxon>Elasmobranchii</taxon>
        <taxon>Galeomorphii</taxon>
        <taxon>Galeoidea</taxon>
        <taxon>Orectolobiformes</taxon>
        <taxon>Hemiscylliidae</taxon>
        <taxon>Chiloscyllium</taxon>
    </lineage>
</organism>
<dbReference type="Gene3D" id="2.60.40.2160">
    <property type="entry name" value="Interleukin-17 receptor A/B, fibronectin-III-like domain 1"/>
    <property type="match status" value="1"/>
</dbReference>
<dbReference type="InterPro" id="IPR039465">
    <property type="entry name" value="IL-17_rcpt-like"/>
</dbReference>
<dbReference type="InterPro" id="IPR043046">
    <property type="entry name" value="IL17RA/B_FnIII-like_2_sf"/>
</dbReference>
<feature type="region of interest" description="Disordered" evidence="9">
    <location>
        <begin position="771"/>
        <end position="792"/>
    </location>
</feature>
<dbReference type="Pfam" id="PF08357">
    <property type="entry name" value="SEFIR"/>
    <property type="match status" value="1"/>
</dbReference>
<evidence type="ECO:0000256" key="7">
    <source>
        <dbReference type="ARBA" id="ARBA00023170"/>
    </source>
</evidence>
<feature type="domain" description="SEFIR" evidence="12">
    <location>
        <begin position="364"/>
        <end position="518"/>
    </location>
</feature>
<dbReference type="PANTHER" id="PTHR15583">
    <property type="entry name" value="INTERLEUKIN-17 RECEPTOR"/>
    <property type="match status" value="1"/>
</dbReference>
<dbReference type="Gene3D" id="3.40.50.11530">
    <property type="match status" value="1"/>
</dbReference>
<keyword evidence="6 10" id="KW-0472">Membrane</keyword>
<evidence type="ECO:0000256" key="8">
    <source>
        <dbReference type="ARBA" id="ARBA00023180"/>
    </source>
</evidence>
<evidence type="ECO:0000256" key="1">
    <source>
        <dbReference type="ARBA" id="ARBA00004251"/>
    </source>
</evidence>
<dbReference type="GO" id="GO:0005886">
    <property type="term" value="C:plasma membrane"/>
    <property type="evidence" value="ECO:0007669"/>
    <property type="project" value="UniProtKB-SubCell"/>
</dbReference>
<feature type="signal peptide" evidence="11">
    <location>
        <begin position="1"/>
        <end position="17"/>
    </location>
</feature>
<dbReference type="EMBL" id="BEZZ01001043">
    <property type="protein sequence ID" value="GCC37699.1"/>
    <property type="molecule type" value="Genomic_DNA"/>
</dbReference>
<dbReference type="Pfam" id="PF16578">
    <property type="entry name" value="IL17R_fnIII_D2"/>
    <property type="match status" value="1"/>
</dbReference>
<keyword evidence="5 10" id="KW-1133">Transmembrane helix</keyword>
<dbReference type="GO" id="GO:0030368">
    <property type="term" value="F:interleukin-17 receptor activity"/>
    <property type="evidence" value="ECO:0007669"/>
    <property type="project" value="InterPro"/>
</dbReference>
<evidence type="ECO:0000256" key="4">
    <source>
        <dbReference type="ARBA" id="ARBA00022729"/>
    </source>
</evidence>
<feature type="region of interest" description="Disordered" evidence="9">
    <location>
        <begin position="286"/>
        <end position="308"/>
    </location>
</feature>
<gene>
    <name evidence="13" type="ORF">chiPu_0016205</name>
</gene>
<evidence type="ECO:0000256" key="10">
    <source>
        <dbReference type="SAM" id="Phobius"/>
    </source>
</evidence>
<feature type="chain" id="PRO_5019256661" description="SEFIR domain-containing protein" evidence="11">
    <location>
        <begin position="18"/>
        <end position="825"/>
    </location>
</feature>
<evidence type="ECO:0000259" key="12">
    <source>
        <dbReference type="PROSITE" id="PS51534"/>
    </source>
</evidence>
<dbReference type="OrthoDB" id="5915222at2759"/>
<keyword evidence="7" id="KW-0675">Receptor</keyword>
<dbReference type="PANTHER" id="PTHR15583:SF13">
    <property type="entry name" value="INTERLEUKIN-17 RECEPTOR A"/>
    <property type="match status" value="1"/>
</dbReference>
<keyword evidence="4 11" id="KW-0732">Signal</keyword>
<evidence type="ECO:0000256" key="5">
    <source>
        <dbReference type="ARBA" id="ARBA00022989"/>
    </source>
</evidence>
<comment type="caution">
    <text evidence="13">The sequence shown here is derived from an EMBL/GenBank/DDBJ whole genome shotgun (WGS) entry which is preliminary data.</text>
</comment>
<proteinExistence type="predicted"/>
<dbReference type="FunFam" id="3.40.50.11530:FF:000002">
    <property type="entry name" value="Interleukin 17 receptor A"/>
    <property type="match status" value="1"/>
</dbReference>
<feature type="compositionally biased region" description="Polar residues" evidence="9">
    <location>
        <begin position="297"/>
        <end position="308"/>
    </location>
</feature>
<dbReference type="Pfam" id="PF16556">
    <property type="entry name" value="IL17R_fnIII_D1"/>
    <property type="match status" value="1"/>
</dbReference>
<sequence>MDLREFIITFVFLLCRAGPGRLEILGDCSQPGLNCTVHIGGCLDSSWLSFSRWTPSFPKELHVNLANQTNATGISVPVLSINWRLRTDASIKYSQGVEVSVKKLSNGEEKCIQYRFQNKIRNQLNPQGEKWAFSLETLEAEPEQTYRVAACSLPRPNINQDNDCPAIIFTVPGASYPVADDNHSTVNRKCSLWNPNITHIRDEMRTIIFFQTAKYANKYLVFLNSYSSEGKLCDSDHQRILQESEQQVNITFSTEHWMQSCRIYRLEIQPFFIDCDNDCRRIRKDIPGPEYEETNPPKLSTASTEGGSSERTGFFAVIGVLVFLLICACIIWVQIKSKENETKSLPKIPNDEPAVVYPKLPQVKKKVLIIYSLDHELYKNVILAFAQFLMTNCGTEVTLDYLEVNKVAEVGHINWLTLHKSESDKIIILCSRGTRLKWEAMLRIKQNQILLKSDERSPMRDMFTPAMSLILPDFKRPASFGKYIVAYFDDISSEEDIPDPFKIGVKYKLMKQFEEIYFRVQDLEKHEPGKTYRVVGITMDDYHNSPSGKKLKNAIEQFKLIQTEQPDWFEKECILFPEEAEAEPILADEHCEFLPMKQNIVKYKPLDDISCTVNEVQIVKSSDEIFMRNPVGFEHKGQDNSLSQNLIGVDSNDTHVLNMAHVLEPLCNRSVSGYSQSMLNCPNLGNSKSEGEPHLEKHWMLKNDVSDFPQHSCEDDITMNEISAHSGGISHDVKKRLEEFQQMLFLQSLSSQYSTRPSDLQSGVIGYPQSLYSDKEESVDSDEGYSSKQSSSVVEIPTAGVSTSSEALNELKILQMALLNESMCN</sequence>
<dbReference type="STRING" id="137246.A0A401T4Z1"/>
<comment type="subcellular location">
    <subcellularLocation>
        <location evidence="1">Cell membrane</location>
        <topology evidence="1">Single-pass type I membrane protein</topology>
    </subcellularLocation>
</comment>
<evidence type="ECO:0000256" key="2">
    <source>
        <dbReference type="ARBA" id="ARBA00022475"/>
    </source>
</evidence>
<evidence type="ECO:0000256" key="6">
    <source>
        <dbReference type="ARBA" id="ARBA00023136"/>
    </source>
</evidence>
<evidence type="ECO:0000256" key="9">
    <source>
        <dbReference type="SAM" id="MobiDB-lite"/>
    </source>
</evidence>
<evidence type="ECO:0000313" key="14">
    <source>
        <dbReference type="Proteomes" id="UP000287033"/>
    </source>
</evidence>
<keyword evidence="2" id="KW-1003">Cell membrane</keyword>
<name>A0A401T4Z1_CHIPU</name>
<dbReference type="InterPro" id="IPR032356">
    <property type="entry name" value="IL17R_A/B_N"/>
</dbReference>
<dbReference type="PROSITE" id="PS51534">
    <property type="entry name" value="SEFIR"/>
    <property type="match status" value="1"/>
</dbReference>
<dbReference type="InterPro" id="IPR038683">
    <property type="entry name" value="IL17RA/B_FnIII-like_1_sf"/>
</dbReference>
<keyword evidence="3 10" id="KW-0812">Transmembrane</keyword>
<reference evidence="13 14" key="1">
    <citation type="journal article" date="2018" name="Nat. Ecol. Evol.">
        <title>Shark genomes provide insights into elasmobranch evolution and the origin of vertebrates.</title>
        <authorList>
            <person name="Hara Y"/>
            <person name="Yamaguchi K"/>
            <person name="Onimaru K"/>
            <person name="Kadota M"/>
            <person name="Koyanagi M"/>
            <person name="Keeley SD"/>
            <person name="Tatsumi K"/>
            <person name="Tanaka K"/>
            <person name="Motone F"/>
            <person name="Kageyama Y"/>
            <person name="Nozu R"/>
            <person name="Adachi N"/>
            <person name="Nishimura O"/>
            <person name="Nakagawa R"/>
            <person name="Tanegashima C"/>
            <person name="Kiyatake I"/>
            <person name="Matsumoto R"/>
            <person name="Murakumo K"/>
            <person name="Nishida K"/>
            <person name="Terakita A"/>
            <person name="Kuratani S"/>
            <person name="Sato K"/>
            <person name="Hyodo S Kuraku.S."/>
        </authorList>
    </citation>
    <scope>NUCLEOTIDE SEQUENCE [LARGE SCALE GENOMIC DNA]</scope>
</reference>
<accession>A0A401T4Z1</accession>
<dbReference type="OMA" id="EPGRIHQ"/>
<dbReference type="AlphaFoldDB" id="A0A401T4Z1"/>
<dbReference type="Gene3D" id="2.60.40.2150">
    <property type="entry name" value="Interleukin-17 receptor A/B, fibronectin-III-like domain 2"/>
    <property type="match status" value="1"/>
</dbReference>
<protein>
    <recommendedName>
        <fullName evidence="12">SEFIR domain-containing protein</fullName>
    </recommendedName>
</protein>